<protein>
    <recommendedName>
        <fullName evidence="3">Regulator of chromosome condensation (RCC1) repeat-containing protein</fullName>
    </recommendedName>
</protein>
<dbReference type="SUPFAM" id="SSF50985">
    <property type="entry name" value="RCC1/BLIP-II"/>
    <property type="match status" value="1"/>
</dbReference>
<sequence length="138" mass="14785">MAVGYRHVCALTVDGRVACWGDNSEGGLGDGTLTNRAVPAFVQGALAGKTVTQLALGSFQGCALADGLVYCWGGGYEEDGVFDTQPKLVPGLSGVTQIDVDGRSSCALVSGELWCWGWHDYGLWRGAGYEFPFRRRFR</sequence>
<evidence type="ECO:0008006" key="3">
    <source>
        <dbReference type="Google" id="ProtNLM"/>
    </source>
</evidence>
<dbReference type="EMBL" id="BSVA01000001">
    <property type="protein sequence ID" value="GMA91522.1"/>
    <property type="molecule type" value="Genomic_DNA"/>
</dbReference>
<reference evidence="2" key="1">
    <citation type="journal article" date="2019" name="Int. J. Syst. Evol. Microbiol.">
        <title>The Global Catalogue of Microorganisms (GCM) 10K type strain sequencing project: providing services to taxonomists for standard genome sequencing and annotation.</title>
        <authorList>
            <consortium name="The Broad Institute Genomics Platform"/>
            <consortium name="The Broad Institute Genome Sequencing Center for Infectious Disease"/>
            <person name="Wu L."/>
            <person name="Ma J."/>
        </authorList>
    </citation>
    <scope>NUCLEOTIDE SEQUENCE [LARGE SCALE GENOMIC DNA]</scope>
    <source>
        <strain evidence="2">NBRC 108755</strain>
    </source>
</reference>
<keyword evidence="2" id="KW-1185">Reference proteome</keyword>
<organism evidence="1 2">
    <name type="scientific">Homoserinibacter gongjuensis</name>
    <dbReference type="NCBI Taxonomy" id="1162968"/>
    <lineage>
        <taxon>Bacteria</taxon>
        <taxon>Bacillati</taxon>
        <taxon>Actinomycetota</taxon>
        <taxon>Actinomycetes</taxon>
        <taxon>Micrococcales</taxon>
        <taxon>Microbacteriaceae</taxon>
        <taxon>Homoserinibacter</taxon>
    </lineage>
</organism>
<proteinExistence type="predicted"/>
<dbReference type="Gene3D" id="2.130.10.30">
    <property type="entry name" value="Regulator of chromosome condensation 1/beta-lactamase-inhibitor protein II"/>
    <property type="match status" value="1"/>
</dbReference>
<dbReference type="RefSeq" id="WP_284299914.1">
    <property type="nucleotide sequence ID" value="NZ_BSVA01000001.1"/>
</dbReference>
<dbReference type="InterPro" id="IPR000408">
    <property type="entry name" value="Reg_chr_condens"/>
</dbReference>
<dbReference type="InterPro" id="IPR009091">
    <property type="entry name" value="RCC1/BLIP-II"/>
</dbReference>
<dbReference type="Pfam" id="PF13540">
    <property type="entry name" value="RCC1_2"/>
    <property type="match status" value="1"/>
</dbReference>
<comment type="caution">
    <text evidence="1">The sequence shown here is derived from an EMBL/GenBank/DDBJ whole genome shotgun (WGS) entry which is preliminary data.</text>
</comment>
<dbReference type="PANTHER" id="PTHR45982">
    <property type="entry name" value="REGULATOR OF CHROMOSOME CONDENSATION"/>
    <property type="match status" value="1"/>
</dbReference>
<dbReference type="PROSITE" id="PS50012">
    <property type="entry name" value="RCC1_3"/>
    <property type="match status" value="1"/>
</dbReference>
<dbReference type="PANTHER" id="PTHR45982:SF1">
    <property type="entry name" value="REGULATOR OF CHROMOSOME CONDENSATION"/>
    <property type="match status" value="1"/>
</dbReference>
<gene>
    <name evidence="1" type="ORF">GCM10025869_20510</name>
</gene>
<evidence type="ECO:0000313" key="1">
    <source>
        <dbReference type="EMBL" id="GMA91522.1"/>
    </source>
</evidence>
<dbReference type="Proteomes" id="UP001157069">
    <property type="component" value="Unassembled WGS sequence"/>
</dbReference>
<accession>A0ABQ6JV01</accession>
<dbReference type="InterPro" id="IPR051553">
    <property type="entry name" value="Ran_GTPase-activating"/>
</dbReference>
<evidence type="ECO:0000313" key="2">
    <source>
        <dbReference type="Proteomes" id="UP001157069"/>
    </source>
</evidence>
<name>A0ABQ6JV01_9MICO</name>